<name>A0A5A7PZ66_STRAF</name>
<dbReference type="EMBL" id="BKCP01005461">
    <property type="protein sequence ID" value="GER38193.1"/>
    <property type="molecule type" value="Genomic_DNA"/>
</dbReference>
<sequence>MWSRDVLGFCKMGEELNLQGRRLEDSNDQSQRTSLFITSRKWSRDLPSRNRVNRLLDLSLPSMLCQERRQRAGKSGHSTGSGPSEGQRPRKVTQGKDLGRLQMIKNKTSNPVIDDGSEYSIVFHFHRSESRVGNGKAGLRCELDARWELMLLVQIKELVLGMNLGSSTSLARGKAGNRKNGKGCLPASKEVKRSGITQLSALRRYRGSETGNGKAKDFRPARNALLARYQGSRNSSPYFRLLSRMKGSVSEIGLFASWNGLGSGFLLWFGNERWKSWGSRSYPSAQEFGNRSNEFTYLVQRLVGIGISGPGIKMRARKPGLRERRSEIDPRSETRQAAKRKEKIRYLGSVTG</sequence>
<gene>
    <name evidence="2" type="ORF">STAS_14657</name>
</gene>
<dbReference type="AlphaFoldDB" id="A0A5A7PZ66"/>
<dbReference type="Proteomes" id="UP000325081">
    <property type="component" value="Unassembled WGS sequence"/>
</dbReference>
<proteinExistence type="predicted"/>
<evidence type="ECO:0000313" key="3">
    <source>
        <dbReference type="Proteomes" id="UP000325081"/>
    </source>
</evidence>
<comment type="caution">
    <text evidence="2">The sequence shown here is derived from an EMBL/GenBank/DDBJ whole genome shotgun (WGS) entry which is preliminary data.</text>
</comment>
<feature type="region of interest" description="Disordered" evidence="1">
    <location>
        <begin position="68"/>
        <end position="98"/>
    </location>
</feature>
<accession>A0A5A7PZ66</accession>
<evidence type="ECO:0000313" key="2">
    <source>
        <dbReference type="EMBL" id="GER38193.1"/>
    </source>
</evidence>
<protein>
    <submittedName>
        <fullName evidence="2">Chromosomal replication initiator protein DnaA</fullName>
    </submittedName>
</protein>
<evidence type="ECO:0000256" key="1">
    <source>
        <dbReference type="SAM" id="MobiDB-lite"/>
    </source>
</evidence>
<reference evidence="3" key="1">
    <citation type="journal article" date="2019" name="Curr. Biol.">
        <title>Genome Sequence of Striga asiatica Provides Insight into the Evolution of Plant Parasitism.</title>
        <authorList>
            <person name="Yoshida S."/>
            <person name="Kim S."/>
            <person name="Wafula E.K."/>
            <person name="Tanskanen J."/>
            <person name="Kim Y.M."/>
            <person name="Honaas L."/>
            <person name="Yang Z."/>
            <person name="Spallek T."/>
            <person name="Conn C.E."/>
            <person name="Ichihashi Y."/>
            <person name="Cheong K."/>
            <person name="Cui S."/>
            <person name="Der J.P."/>
            <person name="Gundlach H."/>
            <person name="Jiao Y."/>
            <person name="Hori C."/>
            <person name="Ishida J.K."/>
            <person name="Kasahara H."/>
            <person name="Kiba T."/>
            <person name="Kim M.S."/>
            <person name="Koo N."/>
            <person name="Laohavisit A."/>
            <person name="Lee Y.H."/>
            <person name="Lumba S."/>
            <person name="McCourt P."/>
            <person name="Mortimer J.C."/>
            <person name="Mutuku J.M."/>
            <person name="Nomura T."/>
            <person name="Sasaki-Sekimoto Y."/>
            <person name="Seto Y."/>
            <person name="Wang Y."/>
            <person name="Wakatake T."/>
            <person name="Sakakibara H."/>
            <person name="Demura T."/>
            <person name="Yamaguchi S."/>
            <person name="Yoneyama K."/>
            <person name="Manabe R.I."/>
            <person name="Nelson D.C."/>
            <person name="Schulman A.H."/>
            <person name="Timko M.P."/>
            <person name="dePamphilis C.W."/>
            <person name="Choi D."/>
            <person name="Shirasu K."/>
        </authorList>
    </citation>
    <scope>NUCLEOTIDE SEQUENCE [LARGE SCALE GENOMIC DNA]</scope>
    <source>
        <strain evidence="3">cv. UVA1</strain>
    </source>
</reference>
<feature type="compositionally biased region" description="Basic and acidic residues" evidence="1">
    <location>
        <begin position="320"/>
        <end position="336"/>
    </location>
</feature>
<feature type="region of interest" description="Disordered" evidence="1">
    <location>
        <begin position="320"/>
        <end position="340"/>
    </location>
</feature>
<keyword evidence="3" id="KW-1185">Reference proteome</keyword>
<organism evidence="2 3">
    <name type="scientific">Striga asiatica</name>
    <name type="common">Asiatic witchweed</name>
    <name type="synonym">Buchnera asiatica</name>
    <dbReference type="NCBI Taxonomy" id="4170"/>
    <lineage>
        <taxon>Eukaryota</taxon>
        <taxon>Viridiplantae</taxon>
        <taxon>Streptophyta</taxon>
        <taxon>Embryophyta</taxon>
        <taxon>Tracheophyta</taxon>
        <taxon>Spermatophyta</taxon>
        <taxon>Magnoliopsida</taxon>
        <taxon>eudicotyledons</taxon>
        <taxon>Gunneridae</taxon>
        <taxon>Pentapetalae</taxon>
        <taxon>asterids</taxon>
        <taxon>lamiids</taxon>
        <taxon>Lamiales</taxon>
        <taxon>Orobanchaceae</taxon>
        <taxon>Buchnereae</taxon>
        <taxon>Striga</taxon>
    </lineage>
</organism>